<organism evidence="14 15">
    <name type="scientific">Roseospira marina</name>
    <dbReference type="NCBI Taxonomy" id="140057"/>
    <lineage>
        <taxon>Bacteria</taxon>
        <taxon>Pseudomonadati</taxon>
        <taxon>Pseudomonadota</taxon>
        <taxon>Alphaproteobacteria</taxon>
        <taxon>Rhodospirillales</taxon>
        <taxon>Rhodospirillaceae</taxon>
        <taxon>Roseospira</taxon>
    </lineage>
</organism>
<dbReference type="GO" id="GO:0006227">
    <property type="term" value="P:dUDP biosynthetic process"/>
    <property type="evidence" value="ECO:0007669"/>
    <property type="project" value="TreeGrafter"/>
</dbReference>
<feature type="domain" description="Thymidylate kinase-like" evidence="13">
    <location>
        <begin position="9"/>
        <end position="194"/>
    </location>
</feature>
<dbReference type="GO" id="GO:0006235">
    <property type="term" value="P:dTTP biosynthetic process"/>
    <property type="evidence" value="ECO:0007669"/>
    <property type="project" value="UniProtKB-UniRule"/>
</dbReference>
<evidence type="ECO:0000259" key="13">
    <source>
        <dbReference type="Pfam" id="PF02223"/>
    </source>
</evidence>
<dbReference type="InterPro" id="IPR027417">
    <property type="entry name" value="P-loop_NTPase"/>
</dbReference>
<evidence type="ECO:0000256" key="1">
    <source>
        <dbReference type="ARBA" id="ARBA00009776"/>
    </source>
</evidence>
<dbReference type="GO" id="GO:0005524">
    <property type="term" value="F:ATP binding"/>
    <property type="evidence" value="ECO:0007669"/>
    <property type="project" value="UniProtKB-UniRule"/>
</dbReference>
<sequence>MTRGRFITLEGGEGAGKSTQAKRLAETLRRRGLEVIETREPGGADGAERLRDVLLDAPKEWWDPVGEALLLAAARRNHLQHTIRPALDRGAWVICDRFADSTMAYQGHGHGVPEGTLETLYDVAAGPFGPDLTLILDVPAETGLARAASRGTVNRFEALDRAFHLRVHLGFHDIAAREPERCMLIDALADQDTVASRVLAAVDARIAEWAADADAVDGSQPVVE</sequence>
<dbReference type="EC" id="2.7.4.9" evidence="2 12"/>
<dbReference type="OrthoDB" id="9774907at2"/>
<evidence type="ECO:0000256" key="4">
    <source>
        <dbReference type="ARBA" id="ARBA00022679"/>
    </source>
</evidence>
<proteinExistence type="inferred from homology"/>
<dbReference type="SUPFAM" id="SSF52540">
    <property type="entry name" value="P-loop containing nucleoside triphosphate hydrolases"/>
    <property type="match status" value="1"/>
</dbReference>
<dbReference type="PROSITE" id="PS01331">
    <property type="entry name" value="THYMIDYLATE_KINASE"/>
    <property type="match status" value="1"/>
</dbReference>
<dbReference type="Pfam" id="PF02223">
    <property type="entry name" value="Thymidylate_kin"/>
    <property type="match status" value="1"/>
</dbReference>
<keyword evidence="8 12" id="KW-0067">ATP-binding</keyword>
<evidence type="ECO:0000256" key="8">
    <source>
        <dbReference type="ARBA" id="ARBA00022840"/>
    </source>
</evidence>
<dbReference type="InterPro" id="IPR018095">
    <property type="entry name" value="Thymidylate_kin_CS"/>
</dbReference>
<reference evidence="14 15" key="1">
    <citation type="submission" date="2019-09" db="EMBL/GenBank/DDBJ databases">
        <title>Genome sequence of Roseospira marina, one of the more divergent members of the non-sulfur purple photosynthetic bacterial family, the Rhodospirillaceae.</title>
        <authorList>
            <person name="Meyer T."/>
            <person name="Kyndt J."/>
        </authorList>
    </citation>
    <scope>NUCLEOTIDE SEQUENCE [LARGE SCALE GENOMIC DNA]</scope>
    <source>
        <strain evidence="14 15">DSM 15113</strain>
    </source>
</reference>
<dbReference type="EMBL" id="VWPJ01000001">
    <property type="protein sequence ID" value="KAA5607249.1"/>
    <property type="molecule type" value="Genomic_DNA"/>
</dbReference>
<protein>
    <recommendedName>
        <fullName evidence="3 12">Thymidylate kinase</fullName>
        <ecNumber evidence="2 12">2.7.4.9</ecNumber>
    </recommendedName>
    <alternativeName>
        <fullName evidence="9 12">dTMP kinase</fullName>
    </alternativeName>
</protein>
<evidence type="ECO:0000313" key="14">
    <source>
        <dbReference type="EMBL" id="KAA5607249.1"/>
    </source>
</evidence>
<evidence type="ECO:0000256" key="7">
    <source>
        <dbReference type="ARBA" id="ARBA00022777"/>
    </source>
</evidence>
<dbReference type="Proteomes" id="UP000324065">
    <property type="component" value="Unassembled WGS sequence"/>
</dbReference>
<dbReference type="InterPro" id="IPR018094">
    <property type="entry name" value="Thymidylate_kinase"/>
</dbReference>
<keyword evidence="15" id="KW-1185">Reference proteome</keyword>
<dbReference type="CDD" id="cd01672">
    <property type="entry name" value="TMPK"/>
    <property type="match status" value="1"/>
</dbReference>
<keyword evidence="6 12" id="KW-0547">Nucleotide-binding</keyword>
<dbReference type="InterPro" id="IPR039430">
    <property type="entry name" value="Thymidylate_kin-like_dom"/>
</dbReference>
<keyword evidence="4 12" id="KW-0808">Transferase</keyword>
<dbReference type="GO" id="GO:0006233">
    <property type="term" value="P:dTDP biosynthetic process"/>
    <property type="evidence" value="ECO:0007669"/>
    <property type="project" value="InterPro"/>
</dbReference>
<dbReference type="Gene3D" id="3.40.50.300">
    <property type="entry name" value="P-loop containing nucleotide triphosphate hydrolases"/>
    <property type="match status" value="1"/>
</dbReference>
<evidence type="ECO:0000313" key="15">
    <source>
        <dbReference type="Proteomes" id="UP000324065"/>
    </source>
</evidence>
<name>A0A5M6IHI9_9PROT</name>
<evidence type="ECO:0000256" key="3">
    <source>
        <dbReference type="ARBA" id="ARBA00017144"/>
    </source>
</evidence>
<dbReference type="PANTHER" id="PTHR10344">
    <property type="entry name" value="THYMIDYLATE KINASE"/>
    <property type="match status" value="1"/>
</dbReference>
<dbReference type="FunFam" id="3.40.50.300:FF:000225">
    <property type="entry name" value="Thymidylate kinase"/>
    <property type="match status" value="1"/>
</dbReference>
<evidence type="ECO:0000256" key="12">
    <source>
        <dbReference type="HAMAP-Rule" id="MF_00165"/>
    </source>
</evidence>
<comment type="caution">
    <text evidence="14">The sequence shown here is derived from an EMBL/GenBank/DDBJ whole genome shotgun (WGS) entry which is preliminary data.</text>
</comment>
<feature type="binding site" evidence="12">
    <location>
        <begin position="11"/>
        <end position="18"/>
    </location>
    <ligand>
        <name>ATP</name>
        <dbReference type="ChEBI" id="CHEBI:30616"/>
    </ligand>
</feature>
<dbReference type="GO" id="GO:0005829">
    <property type="term" value="C:cytosol"/>
    <property type="evidence" value="ECO:0007669"/>
    <property type="project" value="TreeGrafter"/>
</dbReference>
<gene>
    <name evidence="12" type="primary">tmk</name>
    <name evidence="14" type="ORF">F1188_00305</name>
</gene>
<dbReference type="HAMAP" id="MF_00165">
    <property type="entry name" value="Thymidylate_kinase"/>
    <property type="match status" value="1"/>
</dbReference>
<dbReference type="PANTHER" id="PTHR10344:SF4">
    <property type="entry name" value="UMP-CMP KINASE 2, MITOCHONDRIAL"/>
    <property type="match status" value="1"/>
</dbReference>
<dbReference type="AlphaFoldDB" id="A0A5M6IHI9"/>
<evidence type="ECO:0000256" key="9">
    <source>
        <dbReference type="ARBA" id="ARBA00029962"/>
    </source>
</evidence>
<dbReference type="RefSeq" id="WP_150060387.1">
    <property type="nucleotide sequence ID" value="NZ_JACHII010000001.1"/>
</dbReference>
<evidence type="ECO:0000256" key="2">
    <source>
        <dbReference type="ARBA" id="ARBA00012980"/>
    </source>
</evidence>
<comment type="catalytic activity">
    <reaction evidence="10 12">
        <text>dTMP + ATP = dTDP + ADP</text>
        <dbReference type="Rhea" id="RHEA:13517"/>
        <dbReference type="ChEBI" id="CHEBI:30616"/>
        <dbReference type="ChEBI" id="CHEBI:58369"/>
        <dbReference type="ChEBI" id="CHEBI:63528"/>
        <dbReference type="ChEBI" id="CHEBI:456216"/>
        <dbReference type="EC" id="2.7.4.9"/>
    </reaction>
</comment>
<dbReference type="NCBIfam" id="TIGR00041">
    <property type="entry name" value="DTMP_kinase"/>
    <property type="match status" value="1"/>
</dbReference>
<comment type="function">
    <text evidence="11 12">Phosphorylation of dTMP to form dTDP in both de novo and salvage pathways of dTTP synthesis.</text>
</comment>
<evidence type="ECO:0000256" key="6">
    <source>
        <dbReference type="ARBA" id="ARBA00022741"/>
    </source>
</evidence>
<keyword evidence="7 12" id="KW-0418">Kinase</keyword>
<accession>A0A5M6IHI9</accession>
<comment type="similarity">
    <text evidence="1 12">Belongs to the thymidylate kinase family.</text>
</comment>
<evidence type="ECO:0000256" key="11">
    <source>
        <dbReference type="ARBA" id="ARBA00057735"/>
    </source>
</evidence>
<evidence type="ECO:0000256" key="5">
    <source>
        <dbReference type="ARBA" id="ARBA00022727"/>
    </source>
</evidence>
<dbReference type="GO" id="GO:0004798">
    <property type="term" value="F:dTMP kinase activity"/>
    <property type="evidence" value="ECO:0007669"/>
    <property type="project" value="UniProtKB-UniRule"/>
</dbReference>
<evidence type="ECO:0000256" key="10">
    <source>
        <dbReference type="ARBA" id="ARBA00048743"/>
    </source>
</evidence>
<keyword evidence="5 12" id="KW-0545">Nucleotide biosynthesis</keyword>